<feature type="compositionally biased region" description="Polar residues" evidence="1">
    <location>
        <begin position="31"/>
        <end position="52"/>
    </location>
</feature>
<reference evidence="2 3" key="1">
    <citation type="journal article" date="2010" name="Nature">
        <title>The Ectocarpus genome and the independent evolution of multicellularity in brown algae.</title>
        <authorList>
            <person name="Cock J.M."/>
            <person name="Sterck L."/>
            <person name="Rouze P."/>
            <person name="Scornet D."/>
            <person name="Allen A.E."/>
            <person name="Amoutzias G."/>
            <person name="Anthouard V."/>
            <person name="Artiguenave F."/>
            <person name="Aury J.M."/>
            <person name="Badger J.H."/>
            <person name="Beszteri B."/>
            <person name="Billiau K."/>
            <person name="Bonnet E."/>
            <person name="Bothwell J.H."/>
            <person name="Bowler C."/>
            <person name="Boyen C."/>
            <person name="Brownlee C."/>
            <person name="Carrano C.J."/>
            <person name="Charrier B."/>
            <person name="Cho G.Y."/>
            <person name="Coelho S.M."/>
            <person name="Collen J."/>
            <person name="Corre E."/>
            <person name="Da Silva C."/>
            <person name="Delage L."/>
            <person name="Delaroque N."/>
            <person name="Dittami S.M."/>
            <person name="Doulbeau S."/>
            <person name="Elias M."/>
            <person name="Farnham G."/>
            <person name="Gachon C.M."/>
            <person name="Gschloessl B."/>
            <person name="Heesch S."/>
            <person name="Jabbari K."/>
            <person name="Jubin C."/>
            <person name="Kawai H."/>
            <person name="Kimura K."/>
            <person name="Kloareg B."/>
            <person name="Kupper F.C."/>
            <person name="Lang D."/>
            <person name="Le Bail A."/>
            <person name="Leblanc C."/>
            <person name="Lerouge P."/>
            <person name="Lohr M."/>
            <person name="Lopez P.J."/>
            <person name="Martens C."/>
            <person name="Maumus F."/>
            <person name="Michel G."/>
            <person name="Miranda-Saavedra D."/>
            <person name="Morales J."/>
            <person name="Moreau H."/>
            <person name="Motomura T."/>
            <person name="Nagasato C."/>
            <person name="Napoli C.A."/>
            <person name="Nelson D.R."/>
            <person name="Nyvall-Collen P."/>
            <person name="Peters A.F."/>
            <person name="Pommier C."/>
            <person name="Potin P."/>
            <person name="Poulain J."/>
            <person name="Quesneville H."/>
            <person name="Read B."/>
            <person name="Rensing S.A."/>
            <person name="Ritter A."/>
            <person name="Rousvoal S."/>
            <person name="Samanta M."/>
            <person name="Samson G."/>
            <person name="Schroeder D.C."/>
            <person name="Segurens B."/>
            <person name="Strittmatter M."/>
            <person name="Tonon T."/>
            <person name="Tregear J.W."/>
            <person name="Valentin K."/>
            <person name="von Dassow P."/>
            <person name="Yamagishi T."/>
            <person name="Van de Peer Y."/>
            <person name="Wincker P."/>
        </authorList>
    </citation>
    <scope>NUCLEOTIDE SEQUENCE [LARGE SCALE GENOMIC DNA]</scope>
    <source>
        <strain evidence="3">Ec32 / CCAP1310/4</strain>
    </source>
</reference>
<feature type="compositionally biased region" description="Low complexity" evidence="1">
    <location>
        <begin position="79"/>
        <end position="92"/>
    </location>
</feature>
<evidence type="ECO:0000313" key="2">
    <source>
        <dbReference type="EMBL" id="CBJ48556.1"/>
    </source>
</evidence>
<protein>
    <submittedName>
        <fullName evidence="2">Uncharacterized protein</fullName>
    </submittedName>
</protein>
<keyword evidence="3" id="KW-1185">Reference proteome</keyword>
<name>D7FTH8_ECTSI</name>
<accession>D7FTH8</accession>
<organism evidence="2 3">
    <name type="scientific">Ectocarpus siliculosus</name>
    <name type="common">Brown alga</name>
    <name type="synonym">Conferva siliculosa</name>
    <dbReference type="NCBI Taxonomy" id="2880"/>
    <lineage>
        <taxon>Eukaryota</taxon>
        <taxon>Sar</taxon>
        <taxon>Stramenopiles</taxon>
        <taxon>Ochrophyta</taxon>
        <taxon>PX clade</taxon>
        <taxon>Phaeophyceae</taxon>
        <taxon>Ectocarpales</taxon>
        <taxon>Ectocarpaceae</taxon>
        <taxon>Ectocarpus</taxon>
    </lineage>
</organism>
<dbReference type="AlphaFoldDB" id="D7FTH8"/>
<evidence type="ECO:0000256" key="1">
    <source>
        <dbReference type="SAM" id="MobiDB-lite"/>
    </source>
</evidence>
<dbReference type="EMBL" id="FN649736">
    <property type="protein sequence ID" value="CBJ48556.1"/>
    <property type="molecule type" value="Genomic_DNA"/>
</dbReference>
<feature type="compositionally biased region" description="Basic residues" evidence="1">
    <location>
        <begin position="17"/>
        <end position="30"/>
    </location>
</feature>
<feature type="region of interest" description="Disordered" evidence="1">
    <location>
        <begin position="1"/>
        <end position="92"/>
    </location>
</feature>
<gene>
    <name evidence="2" type="ORF">Esi_0025_0124</name>
</gene>
<dbReference type="EMBL" id="FN648431">
    <property type="protein sequence ID" value="CBJ48556.1"/>
    <property type="molecule type" value="Genomic_DNA"/>
</dbReference>
<dbReference type="InParanoid" id="D7FTH8"/>
<evidence type="ECO:0000313" key="3">
    <source>
        <dbReference type="Proteomes" id="UP000002630"/>
    </source>
</evidence>
<sequence>MAPRGGDKGRGTDNSKGKGRVKSRGRKATKQKTVTTSTPQPSLSPAPGTSTPTEEEEYSGRLGGAYQAAIPELETMPVSRPEASPATASSAARAATCRQIWAAVKPTAAGDHSTQEQKEKELFIMCANCLVHEFKGRIPVDRVGETRAVKLRAVKGTGGAIRIDH</sequence>
<dbReference type="Proteomes" id="UP000002630">
    <property type="component" value="Linkage Group LG11"/>
</dbReference>
<proteinExistence type="predicted"/>
<feature type="compositionally biased region" description="Basic and acidic residues" evidence="1">
    <location>
        <begin position="1"/>
        <end position="16"/>
    </location>
</feature>